<dbReference type="EMBL" id="CYRY02023538">
    <property type="protein sequence ID" value="VCW97896.1"/>
    <property type="molecule type" value="Genomic_DNA"/>
</dbReference>
<accession>A0A9X9LWL9</accession>
<comment type="caution">
    <text evidence="1">The sequence shown here is derived from an EMBL/GenBank/DDBJ whole genome shotgun (WGS) entry which is preliminary data.</text>
</comment>
<dbReference type="AlphaFoldDB" id="A0A9X9LWL9"/>
<evidence type="ECO:0000313" key="1">
    <source>
        <dbReference type="EMBL" id="VCW97896.1"/>
    </source>
</evidence>
<name>A0A9X9LWL9_GULGU</name>
<organism evidence="1 2">
    <name type="scientific">Gulo gulo</name>
    <name type="common">Wolverine</name>
    <name type="synonym">Gluton</name>
    <dbReference type="NCBI Taxonomy" id="48420"/>
    <lineage>
        <taxon>Eukaryota</taxon>
        <taxon>Metazoa</taxon>
        <taxon>Chordata</taxon>
        <taxon>Craniata</taxon>
        <taxon>Vertebrata</taxon>
        <taxon>Euteleostomi</taxon>
        <taxon>Mammalia</taxon>
        <taxon>Eutheria</taxon>
        <taxon>Laurasiatheria</taxon>
        <taxon>Carnivora</taxon>
        <taxon>Caniformia</taxon>
        <taxon>Musteloidea</taxon>
        <taxon>Mustelidae</taxon>
        <taxon>Guloninae</taxon>
        <taxon>Gulo</taxon>
    </lineage>
</organism>
<protein>
    <submittedName>
        <fullName evidence="1">Uncharacterized protein</fullName>
    </submittedName>
</protein>
<dbReference type="Proteomes" id="UP000269945">
    <property type="component" value="Unassembled WGS sequence"/>
</dbReference>
<sequence length="69" mass="7808">MVVVQGRAPIALLWGEERLTFDHFLSFMDYSATAYKELSCGANCNKGTIRPMTLAERKRDLCDLLCHEA</sequence>
<reference evidence="1 2" key="1">
    <citation type="submission" date="2018-10" db="EMBL/GenBank/DDBJ databases">
        <authorList>
            <person name="Ekblom R."/>
            <person name="Jareborg N."/>
        </authorList>
    </citation>
    <scope>NUCLEOTIDE SEQUENCE [LARGE SCALE GENOMIC DNA]</scope>
    <source>
        <tissue evidence="1">Muscle</tissue>
    </source>
</reference>
<keyword evidence="2" id="KW-1185">Reference proteome</keyword>
<gene>
    <name evidence="1" type="ORF">BN2614_LOCUS3</name>
</gene>
<evidence type="ECO:0000313" key="2">
    <source>
        <dbReference type="Proteomes" id="UP000269945"/>
    </source>
</evidence>
<proteinExistence type="predicted"/>